<dbReference type="PANTHER" id="PTHR47691">
    <property type="entry name" value="REGULATOR-RELATED"/>
    <property type="match status" value="1"/>
</dbReference>
<gene>
    <name evidence="3" type="ORF">ACFFTR_05855</name>
</gene>
<comment type="caution">
    <text evidence="3">The sequence shown here is derived from an EMBL/GenBank/DDBJ whole genome shotgun (WGS) entry which is preliminary data.</text>
</comment>
<dbReference type="SMART" id="SM00267">
    <property type="entry name" value="GGDEF"/>
    <property type="match status" value="1"/>
</dbReference>
<feature type="compositionally biased region" description="Gly residues" evidence="1">
    <location>
        <begin position="784"/>
        <end position="798"/>
    </location>
</feature>
<dbReference type="SUPFAM" id="SSF52540">
    <property type="entry name" value="P-loop containing nucleoside triphosphate hydrolases"/>
    <property type="match status" value="1"/>
</dbReference>
<dbReference type="NCBIfam" id="TIGR00254">
    <property type="entry name" value="GGDEF"/>
    <property type="match status" value="1"/>
</dbReference>
<proteinExistence type="predicted"/>
<feature type="region of interest" description="Disordered" evidence="1">
    <location>
        <begin position="146"/>
        <end position="169"/>
    </location>
</feature>
<dbReference type="Pfam" id="PF25872">
    <property type="entry name" value="HTH_77"/>
    <property type="match status" value="1"/>
</dbReference>
<dbReference type="SUPFAM" id="SSF48452">
    <property type="entry name" value="TPR-like"/>
    <property type="match status" value="1"/>
</dbReference>
<feature type="domain" description="GGDEF" evidence="2">
    <location>
        <begin position="24"/>
        <end position="156"/>
    </location>
</feature>
<evidence type="ECO:0000313" key="4">
    <source>
        <dbReference type="Proteomes" id="UP001589608"/>
    </source>
</evidence>
<feature type="region of interest" description="Disordered" evidence="1">
    <location>
        <begin position="1042"/>
        <end position="1069"/>
    </location>
</feature>
<dbReference type="InterPro" id="IPR029787">
    <property type="entry name" value="Nucleotide_cyclase"/>
</dbReference>
<keyword evidence="3" id="KW-0808">Transferase</keyword>
<dbReference type="InterPro" id="IPR043128">
    <property type="entry name" value="Rev_trsase/Diguanyl_cyclase"/>
</dbReference>
<dbReference type="EC" id="2.7.7.65" evidence="3"/>
<organism evidence="3 4">
    <name type="scientific">Dactylosporangium vinaceum</name>
    <dbReference type="NCBI Taxonomy" id="53362"/>
    <lineage>
        <taxon>Bacteria</taxon>
        <taxon>Bacillati</taxon>
        <taxon>Actinomycetota</taxon>
        <taxon>Actinomycetes</taxon>
        <taxon>Micromonosporales</taxon>
        <taxon>Micromonosporaceae</taxon>
        <taxon>Dactylosporangium</taxon>
    </lineage>
</organism>
<sequence length="1086" mass="114580">MNLQDPVTGAQSRAALDDALHAVGGASLLLFDVDHFKTVNDAFGHLRGDMLLRQLAERIQGLIRGGDVLFRYGGDEFVLLLPRTAPDEALRLAIRLTDEIRAREFPGTPPLHLSISMGVASSPADGDDGETLIAAADRRNYLAKRRGRGQAVGDDAEADPAAGSSRLWERDGALSTTQEFMTRVSAGLRGALRIAGPKGAGHTRFLREVAQIAHLRGFQTAISGGTANASTRPKILLADVGDPIPALGDAVALVYASTDLDASARTDLPESVVELTPWSPATLRIWLRIALAGEPTRALLDRLVERSGGLPARAEAELQRLRAQGELVAAGDGTWGVKPAAPKRRRTRLPVPMTRLVGRDRETARVAALIRDGRLVTLVGPGGIGKTRLSLAAAGAVADEFADGAVFVPLADTTDAELLTAALARALHVTELPGQHLFDTVLDQLAEAEQLLVLDNFEQVVDDGAALVSDLLAAAPGVRALVTSRERLSLYGEQVYQVPTLADSPAVTLFEQRARAVDADFEITIDTALPVAQLCRRLDGLPLAIELAAARIDRWSPDELLDHLTEHLDRELDTLGGTGPRDLPARQQTLRGAIDWSFVLLDAEEQRLMTELSVFVGGWTGAAALAVTGPSGDLDLLEKRLAALVDKHLVVRDDDTGRYHLLSTIRAYARNRLGDEPAPAARHADFYAAFAESSAVGLTGPDQAEWTGRIEADYENVRAAFSHGDGPTRTRICLGLWRYWRNGAHIAEGRDWLAQVLAMEPPAPSSSPSFPPAHSAGSATRASGGDGPAVGGAAAGVASGGADPGVRAKLLHAAAILAAGQDEHEAAYRLGAESLERATAAGDRATIGHAHNAMGIAAIGGGDHAAATAHFGESLAVWRELDVPQGVAASLGNLSKVALSRNDHEAAETYARECLDLERAGGNTRGILLALECVGQALLGQGDVPGARAALDESLTLSRQIGDAFGAAMAQHALGLAALAEGDRAEALRLLVAALVTRHEVGDRLDLAISLDVVASLLAPDDPAHAARLLGAADALRARHRLPEPPDAQTLRSQTLPRTADQQRDRAAGRAVSLDHIVEHVAHLSG</sequence>
<dbReference type="InterPro" id="IPR011990">
    <property type="entry name" value="TPR-like_helical_dom_sf"/>
</dbReference>
<feature type="compositionally biased region" description="Pro residues" evidence="1">
    <location>
        <begin position="761"/>
        <end position="771"/>
    </location>
</feature>
<reference evidence="3 4" key="1">
    <citation type="submission" date="2024-09" db="EMBL/GenBank/DDBJ databases">
        <authorList>
            <person name="Sun Q."/>
            <person name="Mori K."/>
        </authorList>
    </citation>
    <scope>NUCLEOTIDE SEQUENCE [LARGE SCALE GENOMIC DNA]</scope>
    <source>
        <strain evidence="3 4">JCM 3307</strain>
    </source>
</reference>
<dbReference type="Gene3D" id="1.25.40.10">
    <property type="entry name" value="Tetratricopeptide repeat domain"/>
    <property type="match status" value="1"/>
</dbReference>
<name>A0ABV5M1B9_9ACTN</name>
<dbReference type="InterPro" id="IPR058852">
    <property type="entry name" value="HTH_77"/>
</dbReference>
<dbReference type="PANTHER" id="PTHR47691:SF3">
    <property type="entry name" value="HTH-TYPE TRANSCRIPTIONAL REGULATOR RV0890C-RELATED"/>
    <property type="match status" value="1"/>
</dbReference>
<accession>A0ABV5M1B9</accession>
<protein>
    <submittedName>
        <fullName evidence="3">Diguanylate cyclase</fullName>
        <ecNumber evidence="3">2.7.7.65</ecNumber>
    </submittedName>
</protein>
<dbReference type="PROSITE" id="PS50887">
    <property type="entry name" value="GGDEF"/>
    <property type="match status" value="1"/>
</dbReference>
<dbReference type="CDD" id="cd01949">
    <property type="entry name" value="GGDEF"/>
    <property type="match status" value="1"/>
</dbReference>
<dbReference type="PRINTS" id="PR00364">
    <property type="entry name" value="DISEASERSIST"/>
</dbReference>
<dbReference type="Proteomes" id="UP001589608">
    <property type="component" value="Unassembled WGS sequence"/>
</dbReference>
<evidence type="ECO:0000256" key="1">
    <source>
        <dbReference type="SAM" id="MobiDB-lite"/>
    </source>
</evidence>
<keyword evidence="4" id="KW-1185">Reference proteome</keyword>
<dbReference type="InterPro" id="IPR027417">
    <property type="entry name" value="P-loop_NTPase"/>
</dbReference>
<dbReference type="SUPFAM" id="SSF55073">
    <property type="entry name" value="Nucleotide cyclase"/>
    <property type="match status" value="1"/>
</dbReference>
<evidence type="ECO:0000259" key="2">
    <source>
        <dbReference type="PROSITE" id="PS50887"/>
    </source>
</evidence>
<dbReference type="EMBL" id="JBHMCA010000014">
    <property type="protein sequence ID" value="MFB9442607.1"/>
    <property type="molecule type" value="Genomic_DNA"/>
</dbReference>
<dbReference type="InterPro" id="IPR000160">
    <property type="entry name" value="GGDEF_dom"/>
</dbReference>
<feature type="region of interest" description="Disordered" evidence="1">
    <location>
        <begin position="761"/>
        <end position="798"/>
    </location>
</feature>
<dbReference type="GO" id="GO:0052621">
    <property type="term" value="F:diguanylate cyclase activity"/>
    <property type="evidence" value="ECO:0007669"/>
    <property type="project" value="UniProtKB-EC"/>
</dbReference>
<keyword evidence="3" id="KW-0548">Nucleotidyltransferase</keyword>
<feature type="compositionally biased region" description="Low complexity" evidence="1">
    <location>
        <begin position="772"/>
        <end position="783"/>
    </location>
</feature>
<evidence type="ECO:0000313" key="3">
    <source>
        <dbReference type="EMBL" id="MFB9442607.1"/>
    </source>
</evidence>
<dbReference type="RefSeq" id="WP_223100811.1">
    <property type="nucleotide sequence ID" value="NZ_CP061913.1"/>
</dbReference>
<dbReference type="Pfam" id="PF00990">
    <property type="entry name" value="GGDEF"/>
    <property type="match status" value="1"/>
</dbReference>
<dbReference type="Pfam" id="PF13424">
    <property type="entry name" value="TPR_12"/>
    <property type="match status" value="1"/>
</dbReference>
<dbReference type="Gene3D" id="3.40.50.300">
    <property type="entry name" value="P-loop containing nucleotide triphosphate hydrolases"/>
    <property type="match status" value="1"/>
</dbReference>
<dbReference type="Gene3D" id="3.30.70.270">
    <property type="match status" value="1"/>
</dbReference>